<sequence>MEELRQIDLTYITERIISIICSSACPEDLYLQNLKKIIPMLESKHGHNYMVRNADLSLDHFAMRKFYNDKLSALMIPSQKRYVWMVGSMFKGELRMNHSQSFLLCVVLYGLPKIRPDEDRRQPLICVCLHLSHVNAAQTDRLYIVLQPAQLLKGDIMVVGYDKNKQSASRQVVFRLQFHTGLVVGHSLSFCKADLDCAAEGSEQWLNGHSVTVDYDTLDPLVRRDSFQDWTHPQTGGFFNT</sequence>
<reference evidence="2 3" key="1">
    <citation type="submission" date="2021-06" db="EMBL/GenBank/DDBJ databases">
        <authorList>
            <person name="Palmer J.M."/>
        </authorList>
    </citation>
    <scope>NUCLEOTIDE SEQUENCE [LARGE SCALE GENOMIC DNA]</scope>
    <source>
        <strain evidence="2 3">GA_2019</strain>
        <tissue evidence="2">Muscle</tissue>
    </source>
</reference>
<protein>
    <recommendedName>
        <fullName evidence="1">C2 tensin-type domain-containing protein</fullName>
    </recommendedName>
</protein>
<dbReference type="Gene3D" id="2.60.40.1110">
    <property type="match status" value="1"/>
</dbReference>
<evidence type="ECO:0000313" key="3">
    <source>
        <dbReference type="Proteomes" id="UP001476798"/>
    </source>
</evidence>
<dbReference type="InterPro" id="IPR035892">
    <property type="entry name" value="C2_domain_sf"/>
</dbReference>
<organism evidence="2 3">
    <name type="scientific">Goodea atripinnis</name>
    <dbReference type="NCBI Taxonomy" id="208336"/>
    <lineage>
        <taxon>Eukaryota</taxon>
        <taxon>Metazoa</taxon>
        <taxon>Chordata</taxon>
        <taxon>Craniata</taxon>
        <taxon>Vertebrata</taxon>
        <taxon>Euteleostomi</taxon>
        <taxon>Actinopterygii</taxon>
        <taxon>Neopterygii</taxon>
        <taxon>Teleostei</taxon>
        <taxon>Neoteleostei</taxon>
        <taxon>Acanthomorphata</taxon>
        <taxon>Ovalentaria</taxon>
        <taxon>Atherinomorphae</taxon>
        <taxon>Cyprinodontiformes</taxon>
        <taxon>Goodeidae</taxon>
        <taxon>Goodea</taxon>
    </lineage>
</organism>
<gene>
    <name evidence="2" type="ORF">GOODEAATRI_002293</name>
</gene>
<dbReference type="Proteomes" id="UP001476798">
    <property type="component" value="Unassembled WGS sequence"/>
</dbReference>
<dbReference type="PANTHER" id="PTHR45734">
    <property type="entry name" value="TENSIN"/>
    <property type="match status" value="1"/>
</dbReference>
<dbReference type="Pfam" id="PF10409">
    <property type="entry name" value="PTEN_C2"/>
    <property type="match status" value="1"/>
</dbReference>
<dbReference type="SUPFAM" id="SSF49562">
    <property type="entry name" value="C2 domain (Calcium/lipid-binding domain, CaLB)"/>
    <property type="match status" value="1"/>
</dbReference>
<dbReference type="InterPro" id="IPR051484">
    <property type="entry name" value="Tensin_PTEN_phosphatase"/>
</dbReference>
<feature type="domain" description="C2 tensin-type" evidence="1">
    <location>
        <begin position="98"/>
        <end position="218"/>
    </location>
</feature>
<keyword evidence="3" id="KW-1185">Reference proteome</keyword>
<evidence type="ECO:0000313" key="2">
    <source>
        <dbReference type="EMBL" id="MEQ2177315.1"/>
    </source>
</evidence>
<dbReference type="Gene3D" id="3.90.190.10">
    <property type="entry name" value="Protein tyrosine phosphatase superfamily"/>
    <property type="match status" value="1"/>
</dbReference>
<dbReference type="PANTHER" id="PTHR45734:SF5">
    <property type="entry name" value="TENSIN-3"/>
    <property type="match status" value="1"/>
</dbReference>
<proteinExistence type="predicted"/>
<dbReference type="PROSITE" id="PS51182">
    <property type="entry name" value="C2_TENSIN"/>
    <property type="match status" value="1"/>
</dbReference>
<evidence type="ECO:0000259" key="1">
    <source>
        <dbReference type="PROSITE" id="PS51182"/>
    </source>
</evidence>
<dbReference type="InterPro" id="IPR029021">
    <property type="entry name" value="Prot-tyrosine_phosphatase-like"/>
</dbReference>
<dbReference type="SMART" id="SM01326">
    <property type="entry name" value="PTEN_C2"/>
    <property type="match status" value="1"/>
</dbReference>
<name>A0ABV0P154_9TELE</name>
<dbReference type="InterPro" id="IPR014020">
    <property type="entry name" value="Tensin_C2-dom"/>
</dbReference>
<dbReference type="EMBL" id="JAHRIO010060050">
    <property type="protein sequence ID" value="MEQ2177315.1"/>
    <property type="molecule type" value="Genomic_DNA"/>
</dbReference>
<accession>A0ABV0P154</accession>
<comment type="caution">
    <text evidence="2">The sequence shown here is derived from an EMBL/GenBank/DDBJ whole genome shotgun (WGS) entry which is preliminary data.</text>
</comment>